<keyword evidence="4" id="KW-0472">Membrane</keyword>
<dbReference type="GO" id="GO:0005524">
    <property type="term" value="F:ATP binding"/>
    <property type="evidence" value="ECO:0007669"/>
    <property type="project" value="InterPro"/>
</dbReference>
<evidence type="ECO:0000313" key="6">
    <source>
        <dbReference type="Proteomes" id="UP000594638"/>
    </source>
</evidence>
<dbReference type="InterPro" id="IPR036640">
    <property type="entry name" value="ABC1_TM_sf"/>
</dbReference>
<name>A0A8S0VKG2_OLEEU</name>
<comment type="caution">
    <text evidence="5">The sequence shown here is derived from an EMBL/GenBank/DDBJ whole genome shotgun (WGS) entry which is preliminary data.</text>
</comment>
<protein>
    <submittedName>
        <fullName evidence="5">ABC transporter B family member 9-like</fullName>
    </submittedName>
</protein>
<reference evidence="5 6" key="1">
    <citation type="submission" date="2019-12" db="EMBL/GenBank/DDBJ databases">
        <authorList>
            <person name="Alioto T."/>
            <person name="Alioto T."/>
            <person name="Gomez Garrido J."/>
        </authorList>
    </citation>
    <scope>NUCLEOTIDE SEQUENCE [LARGE SCALE GENOMIC DNA]</scope>
</reference>
<organism evidence="5 6">
    <name type="scientific">Olea europaea subsp. europaea</name>
    <dbReference type="NCBI Taxonomy" id="158383"/>
    <lineage>
        <taxon>Eukaryota</taxon>
        <taxon>Viridiplantae</taxon>
        <taxon>Streptophyta</taxon>
        <taxon>Embryophyta</taxon>
        <taxon>Tracheophyta</taxon>
        <taxon>Spermatophyta</taxon>
        <taxon>Magnoliopsida</taxon>
        <taxon>eudicotyledons</taxon>
        <taxon>Gunneridae</taxon>
        <taxon>Pentapetalae</taxon>
        <taxon>asterids</taxon>
        <taxon>lamiids</taxon>
        <taxon>Lamiales</taxon>
        <taxon>Oleaceae</taxon>
        <taxon>Oleeae</taxon>
        <taxon>Olea</taxon>
    </lineage>
</organism>
<dbReference type="SUPFAM" id="SSF90123">
    <property type="entry name" value="ABC transporter transmembrane region"/>
    <property type="match status" value="1"/>
</dbReference>
<gene>
    <name evidence="5" type="ORF">OLEA9_A025336</name>
</gene>
<dbReference type="EMBL" id="CACTIH010009492">
    <property type="protein sequence ID" value="CAA3031864.1"/>
    <property type="molecule type" value="Genomic_DNA"/>
</dbReference>
<evidence type="ECO:0000256" key="2">
    <source>
        <dbReference type="ARBA" id="ARBA00022692"/>
    </source>
</evidence>
<evidence type="ECO:0000256" key="3">
    <source>
        <dbReference type="ARBA" id="ARBA00022989"/>
    </source>
</evidence>
<keyword evidence="6" id="KW-1185">Reference proteome</keyword>
<dbReference type="AlphaFoldDB" id="A0A8S0VKG2"/>
<proteinExistence type="predicted"/>
<dbReference type="Gramene" id="OE9A025336T1">
    <property type="protein sequence ID" value="OE9A025336C1"/>
    <property type="gene ID" value="OE9A025336"/>
</dbReference>
<keyword evidence="2" id="KW-0812">Transmembrane</keyword>
<dbReference type="PANTHER" id="PTHR24222:SF50">
    <property type="entry name" value="ABC TRANSPORTER B FAMILY MEMBER 9-LIKE ISOFORM X2"/>
    <property type="match status" value="1"/>
</dbReference>
<comment type="subcellular location">
    <subcellularLocation>
        <location evidence="1">Membrane</location>
        <topology evidence="1">Multi-pass membrane protein</topology>
    </subcellularLocation>
</comment>
<dbReference type="InterPro" id="IPR039421">
    <property type="entry name" value="Type_1_exporter"/>
</dbReference>
<dbReference type="PANTHER" id="PTHR24222">
    <property type="entry name" value="ABC TRANSPORTER B FAMILY"/>
    <property type="match status" value="1"/>
</dbReference>
<accession>A0A8S0VKG2</accession>
<dbReference type="Gene3D" id="1.20.1560.10">
    <property type="entry name" value="ABC transporter type 1, transmembrane domain"/>
    <property type="match status" value="1"/>
</dbReference>
<evidence type="ECO:0000313" key="5">
    <source>
        <dbReference type="EMBL" id="CAA3031864.1"/>
    </source>
</evidence>
<evidence type="ECO:0000256" key="1">
    <source>
        <dbReference type="ARBA" id="ARBA00004141"/>
    </source>
</evidence>
<dbReference type="OrthoDB" id="6500128at2759"/>
<sequence>MMEVGVMVSGIMKSLWQRRRWWCEGLGMVAMELGLKEGKIESLDPDQEERAALLLEVQTLIIEQLQEESKKAQGVRLPVLFPEMREVDSSAAESIMYYDLEISRETNAESPWEWLASFTGENNAAEKYDSKLQIAYASTVQQGLASSIGLGTVLLIVFSTDRIAIWYGSKLIMEKGYSGGKVINITMAIITVGM</sequence>
<dbReference type="GO" id="GO:0042626">
    <property type="term" value="F:ATPase-coupled transmembrane transporter activity"/>
    <property type="evidence" value="ECO:0007669"/>
    <property type="project" value="TreeGrafter"/>
</dbReference>
<dbReference type="GO" id="GO:0005886">
    <property type="term" value="C:plasma membrane"/>
    <property type="evidence" value="ECO:0007669"/>
    <property type="project" value="TreeGrafter"/>
</dbReference>
<evidence type="ECO:0000256" key="4">
    <source>
        <dbReference type="ARBA" id="ARBA00023136"/>
    </source>
</evidence>
<keyword evidence="3" id="KW-1133">Transmembrane helix</keyword>
<dbReference type="Proteomes" id="UP000594638">
    <property type="component" value="Unassembled WGS sequence"/>
</dbReference>